<gene>
    <name evidence="1" type="ORF">BJ085DRAFT_30470</name>
</gene>
<name>A0A4P9ZPU4_9FUNG</name>
<dbReference type="AlphaFoldDB" id="A0A4P9ZPU4"/>
<proteinExistence type="predicted"/>
<evidence type="ECO:0000313" key="1">
    <source>
        <dbReference type="EMBL" id="RKP34721.1"/>
    </source>
</evidence>
<reference evidence="2" key="1">
    <citation type="journal article" date="2018" name="Nat. Microbiol.">
        <title>Leveraging single-cell genomics to expand the fungal tree of life.</title>
        <authorList>
            <person name="Ahrendt S.R."/>
            <person name="Quandt C.A."/>
            <person name="Ciobanu D."/>
            <person name="Clum A."/>
            <person name="Salamov A."/>
            <person name="Andreopoulos B."/>
            <person name="Cheng J.F."/>
            <person name="Woyke T."/>
            <person name="Pelin A."/>
            <person name="Henrissat B."/>
            <person name="Reynolds N.K."/>
            <person name="Benny G.L."/>
            <person name="Smith M.E."/>
            <person name="James T.Y."/>
            <person name="Grigoriev I.V."/>
        </authorList>
    </citation>
    <scope>NUCLEOTIDE SEQUENCE [LARGE SCALE GENOMIC DNA]</scope>
    <source>
        <strain evidence="2">RSA 468</strain>
    </source>
</reference>
<organism evidence="1 2">
    <name type="scientific">Dimargaris cristalligena</name>
    <dbReference type="NCBI Taxonomy" id="215637"/>
    <lineage>
        <taxon>Eukaryota</taxon>
        <taxon>Fungi</taxon>
        <taxon>Fungi incertae sedis</taxon>
        <taxon>Zoopagomycota</taxon>
        <taxon>Kickxellomycotina</taxon>
        <taxon>Dimargaritomycetes</taxon>
        <taxon>Dimargaritales</taxon>
        <taxon>Dimargaritaceae</taxon>
        <taxon>Dimargaris</taxon>
    </lineage>
</organism>
<dbReference type="EMBL" id="ML003094">
    <property type="protein sequence ID" value="RKP34721.1"/>
    <property type="molecule type" value="Genomic_DNA"/>
</dbReference>
<sequence length="154" mass="17070">MPPFQPFQDRFYRVTEKAGGNVVEPLPNNSAHTFFTVAAEPAKKAPPAPAPDAAAVAAAKAKHACFNPAVETETTDAHFAATFKWTDAKNLVKFGYHIDKLKLQVVADTKFGIYKRILDLPADADTAKVTFTHKNDFIKVHFPRTGMNWVTWLL</sequence>
<keyword evidence="2" id="KW-1185">Reference proteome</keyword>
<protein>
    <recommendedName>
        <fullName evidence="3">SHSP domain-containing protein</fullName>
    </recommendedName>
</protein>
<evidence type="ECO:0000313" key="2">
    <source>
        <dbReference type="Proteomes" id="UP000268162"/>
    </source>
</evidence>
<dbReference type="Proteomes" id="UP000268162">
    <property type="component" value="Unassembled WGS sequence"/>
</dbReference>
<evidence type="ECO:0008006" key="3">
    <source>
        <dbReference type="Google" id="ProtNLM"/>
    </source>
</evidence>
<accession>A0A4P9ZPU4</accession>